<evidence type="ECO:0000313" key="2">
    <source>
        <dbReference type="WBParaSite" id="nRc.2.0.1.t45246-RA"/>
    </source>
</evidence>
<proteinExistence type="predicted"/>
<organism evidence="1 2">
    <name type="scientific">Romanomermis culicivorax</name>
    <name type="common">Nematode worm</name>
    <dbReference type="NCBI Taxonomy" id="13658"/>
    <lineage>
        <taxon>Eukaryota</taxon>
        <taxon>Metazoa</taxon>
        <taxon>Ecdysozoa</taxon>
        <taxon>Nematoda</taxon>
        <taxon>Enoplea</taxon>
        <taxon>Dorylaimia</taxon>
        <taxon>Mermithida</taxon>
        <taxon>Mermithoidea</taxon>
        <taxon>Mermithidae</taxon>
        <taxon>Romanomermis</taxon>
    </lineage>
</organism>
<protein>
    <submittedName>
        <fullName evidence="2">Uncharacterized protein</fullName>
    </submittedName>
</protein>
<dbReference type="WBParaSite" id="nRc.2.0.1.t45246-RA">
    <property type="protein sequence ID" value="nRc.2.0.1.t45246-RA"/>
    <property type="gene ID" value="nRc.2.0.1.g45246"/>
</dbReference>
<evidence type="ECO:0000313" key="1">
    <source>
        <dbReference type="Proteomes" id="UP000887565"/>
    </source>
</evidence>
<dbReference type="AlphaFoldDB" id="A0A915L3C8"/>
<dbReference type="Proteomes" id="UP000887565">
    <property type="component" value="Unplaced"/>
</dbReference>
<name>A0A915L3C8_ROMCU</name>
<accession>A0A915L3C8</accession>
<keyword evidence="1" id="KW-1185">Reference proteome</keyword>
<sequence length="133" mass="14754">MIVSCHMQKVALEENRSLVAGFQRRQRWSPRCEEIYKRTSRSVCGIVASFCLVLARVSTTLILSIAEAAFHVVGPTARNDLALMFVHGGLDYWVAWITGDDLLLSQNITGSCKETIWPLCLSIVACIRGDALL</sequence>
<reference evidence="2" key="1">
    <citation type="submission" date="2022-11" db="UniProtKB">
        <authorList>
            <consortium name="WormBaseParasite"/>
        </authorList>
    </citation>
    <scope>IDENTIFICATION</scope>
</reference>